<dbReference type="Proteomes" id="UP000595437">
    <property type="component" value="Chromosome 8"/>
</dbReference>
<proteinExistence type="predicted"/>
<protein>
    <submittedName>
        <fullName evidence="1">Uncharacterized protein</fullName>
    </submittedName>
</protein>
<evidence type="ECO:0000313" key="1">
    <source>
        <dbReference type="EMBL" id="QQP50992.1"/>
    </source>
</evidence>
<sequence length="70" mass="7991">MRGTDIMDQISKTYAFDHSSPTNIISDRFYDYLELSLAYAFIVQEKLASECSHGEGRPKTLIKLSRETSN</sequence>
<name>A0A7T8HJE0_CALRO</name>
<evidence type="ECO:0000313" key="2">
    <source>
        <dbReference type="Proteomes" id="UP000595437"/>
    </source>
</evidence>
<dbReference type="EMBL" id="CP045897">
    <property type="protein sequence ID" value="QQP50992.1"/>
    <property type="molecule type" value="Genomic_DNA"/>
</dbReference>
<gene>
    <name evidence="1" type="ORF">FKW44_012183</name>
</gene>
<reference evidence="2" key="1">
    <citation type="submission" date="2021-01" db="EMBL/GenBank/DDBJ databases">
        <title>Caligus Genome Assembly.</title>
        <authorList>
            <person name="Gallardo-Escarate C."/>
        </authorList>
    </citation>
    <scope>NUCLEOTIDE SEQUENCE [LARGE SCALE GENOMIC DNA]</scope>
</reference>
<keyword evidence="2" id="KW-1185">Reference proteome</keyword>
<dbReference type="AlphaFoldDB" id="A0A7T8HJE0"/>
<organism evidence="1 2">
    <name type="scientific">Caligus rogercresseyi</name>
    <name type="common">Sea louse</name>
    <dbReference type="NCBI Taxonomy" id="217165"/>
    <lineage>
        <taxon>Eukaryota</taxon>
        <taxon>Metazoa</taxon>
        <taxon>Ecdysozoa</taxon>
        <taxon>Arthropoda</taxon>
        <taxon>Crustacea</taxon>
        <taxon>Multicrustacea</taxon>
        <taxon>Hexanauplia</taxon>
        <taxon>Copepoda</taxon>
        <taxon>Siphonostomatoida</taxon>
        <taxon>Caligidae</taxon>
        <taxon>Caligus</taxon>
    </lineage>
</organism>
<accession>A0A7T8HJE0</accession>